<feature type="region of interest" description="Disordered" evidence="1">
    <location>
        <begin position="1"/>
        <end position="45"/>
    </location>
</feature>
<comment type="caution">
    <text evidence="3">The sequence shown here is derived from an EMBL/GenBank/DDBJ whole genome shotgun (WGS) entry which is preliminary data.</text>
</comment>
<gene>
    <name evidence="3" type="ORF">MXD59_17775</name>
</gene>
<protein>
    <submittedName>
        <fullName evidence="3">DUF2993 domain-containing protein</fullName>
    </submittedName>
</protein>
<reference evidence="3 4" key="1">
    <citation type="submission" date="2022-04" db="EMBL/GenBank/DDBJ databases">
        <title>Genome diversity in the genus Frankia.</title>
        <authorList>
            <person name="Carlos-Shanley C."/>
            <person name="Hahn D."/>
        </authorList>
    </citation>
    <scope>NUCLEOTIDE SEQUENCE [LARGE SCALE GENOMIC DNA]</scope>
    <source>
        <strain evidence="3 4">Ag45/Mut15</strain>
    </source>
</reference>
<feature type="compositionally biased region" description="Gly residues" evidence="1">
    <location>
        <begin position="91"/>
        <end position="110"/>
    </location>
</feature>
<feature type="compositionally biased region" description="Low complexity" evidence="1">
    <location>
        <begin position="78"/>
        <end position="89"/>
    </location>
</feature>
<dbReference type="RefSeq" id="WP_248825821.1">
    <property type="nucleotide sequence ID" value="NZ_JALKFT010000019.1"/>
</dbReference>
<sequence length="373" mass="37114">MIISRGVGPTIVPDLDQPHADRGPRAGGPGAPLTRPTADAAARGDALAAARGAAIAAQTGEYGPARGTADPTGRDAAPRPYGAVAAPGGPVAPGGPSGPGSPGGAPGSPGGAPATPTPPARSHRRRRVLAIVLAVLVVLFVVGDRVGVVIAKGQMRAQVKAGLAENLKPGDPVPTITDVSIGGFPFLTQVLFGKFTDIGVGLDGIPTPGPKISSVRAHLRGVHVPLGDALTDNVGTVPVDDVKATVGITYADLNAYLATQKTPVQVTPVDGGKQVKVTGTVPIPGFGSQQVGGVTTFEVTDNKLSLIPSQLTVEGDGLNFSIPVPGELLKSVLGAVPIPVSGLPFHLTIVDASTNGTGLSLTATAKDVVLPAA</sequence>
<keyword evidence="4" id="KW-1185">Reference proteome</keyword>
<feature type="region of interest" description="Disordered" evidence="1">
    <location>
        <begin position="61"/>
        <end position="121"/>
    </location>
</feature>
<evidence type="ECO:0000256" key="2">
    <source>
        <dbReference type="SAM" id="Phobius"/>
    </source>
</evidence>
<proteinExistence type="predicted"/>
<keyword evidence="2" id="KW-0812">Transmembrane</keyword>
<dbReference type="Pfam" id="PF11209">
    <property type="entry name" value="LmeA"/>
    <property type="match status" value="1"/>
</dbReference>
<keyword evidence="2" id="KW-0472">Membrane</keyword>
<feature type="compositionally biased region" description="Low complexity" evidence="1">
    <location>
        <begin position="31"/>
        <end position="45"/>
    </location>
</feature>
<dbReference type="EMBL" id="JALKFT010000019">
    <property type="protein sequence ID" value="MCK9877600.1"/>
    <property type="molecule type" value="Genomic_DNA"/>
</dbReference>
<dbReference type="Proteomes" id="UP001201873">
    <property type="component" value="Unassembled WGS sequence"/>
</dbReference>
<name>A0ABT0K1I0_9ACTN</name>
<dbReference type="InterPro" id="IPR021373">
    <property type="entry name" value="DUF2993"/>
</dbReference>
<keyword evidence="2" id="KW-1133">Transmembrane helix</keyword>
<evidence type="ECO:0000313" key="3">
    <source>
        <dbReference type="EMBL" id="MCK9877600.1"/>
    </source>
</evidence>
<evidence type="ECO:0000256" key="1">
    <source>
        <dbReference type="SAM" id="MobiDB-lite"/>
    </source>
</evidence>
<accession>A0ABT0K1I0</accession>
<organism evidence="3 4">
    <name type="scientific">Frankia umida</name>
    <dbReference type="NCBI Taxonomy" id="573489"/>
    <lineage>
        <taxon>Bacteria</taxon>
        <taxon>Bacillati</taxon>
        <taxon>Actinomycetota</taxon>
        <taxon>Actinomycetes</taxon>
        <taxon>Frankiales</taxon>
        <taxon>Frankiaceae</taxon>
        <taxon>Frankia</taxon>
    </lineage>
</organism>
<evidence type="ECO:0000313" key="4">
    <source>
        <dbReference type="Proteomes" id="UP001201873"/>
    </source>
</evidence>
<feature type="transmembrane region" description="Helical" evidence="2">
    <location>
        <begin position="128"/>
        <end position="151"/>
    </location>
</feature>